<evidence type="ECO:0000313" key="3">
    <source>
        <dbReference type="EMBL" id="CZR53680.1"/>
    </source>
</evidence>
<proteinExistence type="predicted"/>
<evidence type="ECO:0000313" key="4">
    <source>
        <dbReference type="Proteomes" id="UP000184330"/>
    </source>
</evidence>
<dbReference type="PANTHER" id="PTHR33112">
    <property type="entry name" value="DOMAIN PROTEIN, PUTATIVE-RELATED"/>
    <property type="match status" value="1"/>
</dbReference>
<organism evidence="3 4">
    <name type="scientific">Phialocephala subalpina</name>
    <dbReference type="NCBI Taxonomy" id="576137"/>
    <lineage>
        <taxon>Eukaryota</taxon>
        <taxon>Fungi</taxon>
        <taxon>Dikarya</taxon>
        <taxon>Ascomycota</taxon>
        <taxon>Pezizomycotina</taxon>
        <taxon>Leotiomycetes</taxon>
        <taxon>Helotiales</taxon>
        <taxon>Mollisiaceae</taxon>
        <taxon>Phialocephala</taxon>
        <taxon>Phialocephala fortinii species complex</taxon>
    </lineage>
</organism>
<dbReference type="AlphaFoldDB" id="A0A1L7WLP6"/>
<feature type="compositionally biased region" description="Basic and acidic residues" evidence="1">
    <location>
        <begin position="572"/>
        <end position="582"/>
    </location>
</feature>
<feature type="compositionally biased region" description="Basic and acidic residues" evidence="1">
    <location>
        <begin position="552"/>
        <end position="564"/>
    </location>
</feature>
<feature type="region of interest" description="Disordered" evidence="1">
    <location>
        <begin position="246"/>
        <end position="294"/>
    </location>
</feature>
<feature type="region of interest" description="Disordered" evidence="1">
    <location>
        <begin position="537"/>
        <end position="598"/>
    </location>
</feature>
<reference evidence="3 4" key="1">
    <citation type="submission" date="2016-03" db="EMBL/GenBank/DDBJ databases">
        <authorList>
            <person name="Ploux O."/>
        </authorList>
    </citation>
    <scope>NUCLEOTIDE SEQUENCE [LARGE SCALE GENOMIC DNA]</scope>
    <source>
        <strain evidence="3 4">UAMH 11012</strain>
    </source>
</reference>
<dbReference type="OrthoDB" id="5135333at2759"/>
<dbReference type="PANTHER" id="PTHR33112:SF16">
    <property type="entry name" value="HETEROKARYON INCOMPATIBILITY DOMAIN-CONTAINING PROTEIN"/>
    <property type="match status" value="1"/>
</dbReference>
<dbReference type="Proteomes" id="UP000184330">
    <property type="component" value="Unassembled WGS sequence"/>
</dbReference>
<evidence type="ECO:0000259" key="2">
    <source>
        <dbReference type="Pfam" id="PF06985"/>
    </source>
</evidence>
<dbReference type="EMBL" id="FJOG01000004">
    <property type="protein sequence ID" value="CZR53680.1"/>
    <property type="molecule type" value="Genomic_DNA"/>
</dbReference>
<feature type="domain" description="Heterokaryon incompatibility" evidence="2">
    <location>
        <begin position="298"/>
        <end position="376"/>
    </location>
</feature>
<sequence length="667" mass="76158">MSAVNGAKDSDGLQPEEPSSGSTAGAASIKLCPKCQELDLSIDKFVIYDGPFKPVKKSSTLTQSGARPKRSDFSLKSGSRSIRLGNYRDIEVRMHQGCQLCFLVFKSVENVDVDGNYKLDSMCFINWEIDGRENDPNSGRRARTRRLHLHWDHQKVPDSYLVFVAPQRLFDFNSDSQGSWDREAFFLGRELRSDGNNQVLMKSWLDQCCQSHGAACAPEQDEEFLEMAKHSYFGVIDVLDMSLKSLPMRPGKTSNQTSSTGQPPPPPPLVVERRRRRSRSSSSSSSSDDQDSSVAKRSWTLNARMMNVIYGNAHLTICAADGSDAWFGLKALDSSGHSTTQHIAECAKGVRLMVSQLAETGINASVWNTRAWTFQERLLSKRCLIFTEGRVFFQCRSATMSEDLVSESHGAGWSLDLAKALPQILHELKRRPIRVYMNCMSRYSERQLTQAKDILAAFNGVSNMISDVMLSPFIFEERWKGYIDMDPDEQFTDLQAAALKNLGAPNEDDFIKWSKEQEQAGREMMRVVEREKRERDYYGDPPEYRQRHHHYGREVIEYKRERSRSSGRSRARGRDDYRADRQEGDEDGNSPTLRDEYGRKLSTDIARKIRSGFQQCLPDNPFRVYIENYTSTPDKDFPDQPLLQFWTWWASLRLTEPETFQISKSLT</sequence>
<feature type="compositionally biased region" description="Polar residues" evidence="1">
    <location>
        <begin position="252"/>
        <end position="261"/>
    </location>
</feature>
<dbReference type="Pfam" id="PF06985">
    <property type="entry name" value="HET"/>
    <property type="match status" value="1"/>
</dbReference>
<protein>
    <recommendedName>
        <fullName evidence="2">Heterokaryon incompatibility domain-containing protein</fullName>
    </recommendedName>
</protein>
<name>A0A1L7WLP6_9HELO</name>
<gene>
    <name evidence="3" type="ORF">PAC_03560</name>
</gene>
<keyword evidence="4" id="KW-1185">Reference proteome</keyword>
<evidence type="ECO:0000256" key="1">
    <source>
        <dbReference type="SAM" id="MobiDB-lite"/>
    </source>
</evidence>
<feature type="region of interest" description="Disordered" evidence="1">
    <location>
        <begin position="1"/>
        <end position="26"/>
    </location>
</feature>
<accession>A0A1L7WLP6</accession>
<dbReference type="InterPro" id="IPR010730">
    <property type="entry name" value="HET"/>
</dbReference>